<comment type="similarity">
    <text evidence="4">Belongs to the SctE/SipB/YopB family.</text>
</comment>
<evidence type="ECO:0000256" key="3">
    <source>
        <dbReference type="ARBA" id="ARBA00023026"/>
    </source>
</evidence>
<feature type="coiled-coil region" evidence="5">
    <location>
        <begin position="157"/>
        <end position="212"/>
    </location>
</feature>
<dbReference type="EMBL" id="CP013970">
    <property type="protein sequence ID" value="AXF77632.1"/>
    <property type="molecule type" value="Genomic_DNA"/>
</dbReference>
<dbReference type="InterPro" id="IPR006972">
    <property type="entry name" value="BipB-like_C"/>
</dbReference>
<feature type="domain" description="Translocator protein BipB-like C-terminal" evidence="7">
    <location>
        <begin position="309"/>
        <end position="616"/>
    </location>
</feature>
<evidence type="ECO:0000313" key="8">
    <source>
        <dbReference type="EMBL" id="AXF77632.1"/>
    </source>
</evidence>
<dbReference type="RefSeq" id="WP_233479638.1">
    <property type="nucleotide sequence ID" value="NZ_CP013970.1"/>
</dbReference>
<keyword evidence="6" id="KW-0472">Membrane</keyword>
<keyword evidence="6" id="KW-1133">Transmembrane helix</keyword>
<proteinExistence type="inferred from homology"/>
<gene>
    <name evidence="8" type="ORF">AV903_18830</name>
</gene>
<organism evidence="8 9">
    <name type="scientific">Erwinia tracheiphila</name>
    <dbReference type="NCBI Taxonomy" id="65700"/>
    <lineage>
        <taxon>Bacteria</taxon>
        <taxon>Pseudomonadati</taxon>
        <taxon>Pseudomonadota</taxon>
        <taxon>Gammaproteobacteria</taxon>
        <taxon>Enterobacterales</taxon>
        <taxon>Erwiniaceae</taxon>
        <taxon>Erwinia</taxon>
    </lineage>
</organism>
<accession>A0A345CW15</accession>
<evidence type="ECO:0000313" key="9">
    <source>
        <dbReference type="Proteomes" id="UP000264980"/>
    </source>
</evidence>
<keyword evidence="3" id="KW-0843">Virulence</keyword>
<keyword evidence="2" id="KW-1043">Host membrane</keyword>
<evidence type="ECO:0000256" key="2">
    <source>
        <dbReference type="ARBA" id="ARBA00022870"/>
    </source>
</evidence>
<dbReference type="GO" id="GO:0033644">
    <property type="term" value="C:host cell membrane"/>
    <property type="evidence" value="ECO:0007669"/>
    <property type="project" value="UniProtKB-SubCell"/>
</dbReference>
<evidence type="ECO:0000256" key="1">
    <source>
        <dbReference type="ARBA" id="ARBA00004301"/>
    </source>
</evidence>
<dbReference type="Proteomes" id="UP000264980">
    <property type="component" value="Chromosome"/>
</dbReference>
<dbReference type="Gene3D" id="1.20.120.330">
    <property type="entry name" value="Nucleotidyltransferases domain 2"/>
    <property type="match status" value="1"/>
</dbReference>
<feature type="transmembrane region" description="Helical" evidence="6">
    <location>
        <begin position="370"/>
        <end position="403"/>
    </location>
</feature>
<dbReference type="AlphaFoldDB" id="A0A345CW15"/>
<reference evidence="8 9" key="1">
    <citation type="submission" date="2016-01" db="EMBL/GenBank/DDBJ databases">
        <authorList>
            <person name="Oliw E.H."/>
        </authorList>
    </citation>
    <scope>NUCLEOTIDE SEQUENCE [LARGE SCALE GENOMIC DNA]</scope>
    <source>
        <strain evidence="8 9">MDcuke</strain>
    </source>
</reference>
<feature type="transmembrane region" description="Helical" evidence="6">
    <location>
        <begin position="423"/>
        <end position="443"/>
    </location>
</feature>
<evidence type="ECO:0000259" key="7">
    <source>
        <dbReference type="Pfam" id="PF04888"/>
    </source>
</evidence>
<protein>
    <recommendedName>
        <fullName evidence="7">Translocator protein BipB-like C-terminal domain-containing protein</fullName>
    </recommendedName>
</protein>
<evidence type="ECO:0000256" key="5">
    <source>
        <dbReference type="SAM" id="Coils"/>
    </source>
</evidence>
<dbReference type="Pfam" id="PF04888">
    <property type="entry name" value="SseC"/>
    <property type="match status" value="1"/>
</dbReference>
<evidence type="ECO:0000256" key="6">
    <source>
        <dbReference type="SAM" id="Phobius"/>
    </source>
</evidence>
<keyword evidence="5" id="KW-0175">Coiled coil</keyword>
<keyword evidence="6" id="KW-0812">Transmembrane</keyword>
<comment type="subcellular location">
    <subcellularLocation>
        <location evidence="1">Host membrane</location>
        <topology evidence="1">Multi-pass membrane protein</topology>
    </subcellularLocation>
</comment>
<evidence type="ECO:0000256" key="4">
    <source>
        <dbReference type="ARBA" id="ARBA00035640"/>
    </source>
</evidence>
<sequence>MEIKSKELNWLEQLTVASEEVSNDELKKQSNQAKRIANTAFKNHTHAEAVKDALNVLQPQELLYILKNTQSALVGMGGSVSFEQQDAPQLQKPQPALATARNIGTDTGTSKSSLTANAQFIELIGRVIELNQQGSVQNQIAKLNMFNAIFSGNVTQFNELAEELTSLGQAYANLQDTYDASSEKSTALKNELTNAQNKLKEKQNVLKKLEAQATKYNPVPASLQQQISEAKNAVTVAAAAVTDAEKKYTNYVTGPLNHAEAAMNQAKIALNEAISRSRALLQGLPAQMVNTVEAHRQEQSENNLTLEFLMALMHQLIAQTTNKELSAAAKLKQDLAEASVRSAEKKDIEYKEQVRKAEEMQKTMSCVGKILGWIITTVSFAAAIFTGGASLAIAAVGLALALADEIHQAVTGVSFMQQAMQPILEKVVLPLMNFIAQQISLVLVKVGVDKEIADRVGQIMGAIYAAAAMIAAMVVAGAVVGKVAAVVGRKMMNNIVGQTVKRMMQNISKKLMSSLNNSSTKFAQSLNRVNRAINVMSFANEGISVGLNISTSIMMVDAEKIKAALIKLMTMQEILDKFLENIIDTFSKKIELLNKTFENLTDTLKQQAKTGKFIANRIGIVAV</sequence>
<feature type="transmembrane region" description="Helical" evidence="6">
    <location>
        <begin position="463"/>
        <end position="485"/>
    </location>
</feature>
<name>A0A345CW15_9GAMM</name>